<dbReference type="AlphaFoldDB" id="A0A8T0F1L9"/>
<comment type="caution">
    <text evidence="1">The sequence shown here is derived from an EMBL/GenBank/DDBJ whole genome shotgun (WGS) entry which is preliminary data.</text>
</comment>
<dbReference type="EMBL" id="JABXBU010000030">
    <property type="protein sequence ID" value="KAF8785024.1"/>
    <property type="molecule type" value="Genomic_DNA"/>
</dbReference>
<evidence type="ECO:0000313" key="2">
    <source>
        <dbReference type="Proteomes" id="UP000807504"/>
    </source>
</evidence>
<proteinExistence type="predicted"/>
<name>A0A8T0F1L9_ARGBR</name>
<reference evidence="1" key="2">
    <citation type="submission" date="2020-06" db="EMBL/GenBank/DDBJ databases">
        <authorList>
            <person name="Sheffer M."/>
        </authorList>
    </citation>
    <scope>NUCLEOTIDE SEQUENCE</scope>
</reference>
<accession>A0A8T0F1L9</accession>
<sequence length="111" mass="12967">MRIKSAKKLFINNQRPYLWSSQSIPVGDQRIRLQATKGNKSSYCCSFRYETSERCQIYGRSLRREVGNYRQQQTLQPRGMSPVDYSQGGLPLWSARSAPYRQLPIEMKRMG</sequence>
<organism evidence="1 2">
    <name type="scientific">Argiope bruennichi</name>
    <name type="common">Wasp spider</name>
    <name type="synonym">Aranea bruennichi</name>
    <dbReference type="NCBI Taxonomy" id="94029"/>
    <lineage>
        <taxon>Eukaryota</taxon>
        <taxon>Metazoa</taxon>
        <taxon>Ecdysozoa</taxon>
        <taxon>Arthropoda</taxon>
        <taxon>Chelicerata</taxon>
        <taxon>Arachnida</taxon>
        <taxon>Araneae</taxon>
        <taxon>Araneomorphae</taxon>
        <taxon>Entelegynae</taxon>
        <taxon>Araneoidea</taxon>
        <taxon>Araneidae</taxon>
        <taxon>Argiope</taxon>
    </lineage>
</organism>
<evidence type="ECO:0000313" key="1">
    <source>
        <dbReference type="EMBL" id="KAF8785024.1"/>
    </source>
</evidence>
<dbReference type="Proteomes" id="UP000807504">
    <property type="component" value="Unassembled WGS sequence"/>
</dbReference>
<protein>
    <submittedName>
        <fullName evidence="1">Uncharacterized protein</fullName>
    </submittedName>
</protein>
<gene>
    <name evidence="1" type="ORF">HNY73_010621</name>
</gene>
<keyword evidence="2" id="KW-1185">Reference proteome</keyword>
<reference evidence="1" key="1">
    <citation type="journal article" date="2020" name="bioRxiv">
        <title>Chromosome-level reference genome of the European wasp spider Argiope bruennichi: a resource for studies on range expansion and evolutionary adaptation.</title>
        <authorList>
            <person name="Sheffer M.M."/>
            <person name="Hoppe A."/>
            <person name="Krehenwinkel H."/>
            <person name="Uhl G."/>
            <person name="Kuss A.W."/>
            <person name="Jensen L."/>
            <person name="Jensen C."/>
            <person name="Gillespie R.G."/>
            <person name="Hoff K.J."/>
            <person name="Prost S."/>
        </authorList>
    </citation>
    <scope>NUCLEOTIDE SEQUENCE</scope>
</reference>